<dbReference type="Pfam" id="PF00353">
    <property type="entry name" value="HemolysinCabind"/>
    <property type="match status" value="12"/>
</dbReference>
<dbReference type="EMBL" id="CP042906">
    <property type="protein sequence ID" value="QEX18958.1"/>
    <property type="molecule type" value="Genomic_DNA"/>
</dbReference>
<dbReference type="OrthoDB" id="1153097at2"/>
<proteinExistence type="predicted"/>
<evidence type="ECO:0000313" key="9">
    <source>
        <dbReference type="Proteomes" id="UP000326202"/>
    </source>
</evidence>
<keyword evidence="3" id="KW-0677">Repeat</keyword>
<feature type="compositionally biased region" description="Polar residues" evidence="6">
    <location>
        <begin position="273"/>
        <end position="291"/>
    </location>
</feature>
<dbReference type="GO" id="GO:0007156">
    <property type="term" value="P:homophilic cell adhesion via plasma membrane adhesion molecules"/>
    <property type="evidence" value="ECO:0007669"/>
    <property type="project" value="InterPro"/>
</dbReference>
<evidence type="ECO:0000259" key="7">
    <source>
        <dbReference type="PROSITE" id="PS50268"/>
    </source>
</evidence>
<dbReference type="PRINTS" id="PR00313">
    <property type="entry name" value="CABNDNGRPT"/>
</dbReference>
<dbReference type="KEGG" id="htq:FRZ44_42700"/>
<dbReference type="InterPro" id="IPR015919">
    <property type="entry name" value="Cadherin-like_sf"/>
</dbReference>
<accession>A0A5J6MN19</accession>
<dbReference type="InterPro" id="IPR038081">
    <property type="entry name" value="CalX-like_sf"/>
</dbReference>
<dbReference type="InterPro" id="IPR003644">
    <property type="entry name" value="Calx_beta"/>
</dbReference>
<dbReference type="GO" id="GO:0007154">
    <property type="term" value="P:cell communication"/>
    <property type="evidence" value="ECO:0007669"/>
    <property type="project" value="InterPro"/>
</dbReference>
<dbReference type="Pfam" id="PF00028">
    <property type="entry name" value="Cadherin"/>
    <property type="match status" value="2"/>
</dbReference>
<evidence type="ECO:0000256" key="6">
    <source>
        <dbReference type="SAM" id="MobiDB-lite"/>
    </source>
</evidence>
<dbReference type="SUPFAM" id="SSF51120">
    <property type="entry name" value="beta-Roll"/>
    <property type="match status" value="8"/>
</dbReference>
<feature type="compositionally biased region" description="Pro residues" evidence="6">
    <location>
        <begin position="432"/>
        <end position="449"/>
    </location>
</feature>
<feature type="compositionally biased region" description="Low complexity" evidence="6">
    <location>
        <begin position="416"/>
        <end position="427"/>
    </location>
</feature>
<dbReference type="SUPFAM" id="SSF141072">
    <property type="entry name" value="CalX-like"/>
    <property type="match status" value="12"/>
</dbReference>
<protein>
    <recommendedName>
        <fullName evidence="7">Cadherin domain-containing protein</fullName>
    </recommendedName>
</protein>
<dbReference type="Gene3D" id="2.60.40.2030">
    <property type="match status" value="12"/>
</dbReference>
<comment type="subcellular location">
    <subcellularLocation>
        <location evidence="1">Membrane</location>
    </subcellularLocation>
</comment>
<evidence type="ECO:0000256" key="5">
    <source>
        <dbReference type="ARBA" id="ARBA00023136"/>
    </source>
</evidence>
<evidence type="ECO:0000313" key="8">
    <source>
        <dbReference type="EMBL" id="QEX18958.1"/>
    </source>
</evidence>
<dbReference type="Proteomes" id="UP000326202">
    <property type="component" value="Chromosome"/>
</dbReference>
<feature type="region of interest" description="Disordered" evidence="6">
    <location>
        <begin position="311"/>
        <end position="456"/>
    </location>
</feature>
<keyword evidence="4" id="KW-0106">Calcium</keyword>
<evidence type="ECO:0000256" key="4">
    <source>
        <dbReference type="ARBA" id="ARBA00022837"/>
    </source>
</evidence>
<keyword evidence="2" id="KW-0732">Signal</keyword>
<feature type="domain" description="Cadherin" evidence="7">
    <location>
        <begin position="459"/>
        <end position="551"/>
    </location>
</feature>
<evidence type="ECO:0000256" key="3">
    <source>
        <dbReference type="ARBA" id="ARBA00022737"/>
    </source>
</evidence>
<dbReference type="SUPFAM" id="SSF49313">
    <property type="entry name" value="Cadherin-like"/>
    <property type="match status" value="3"/>
</dbReference>
<dbReference type="InterPro" id="IPR018511">
    <property type="entry name" value="Hemolysin-typ_Ca-bd_CS"/>
</dbReference>
<dbReference type="Pfam" id="PF03160">
    <property type="entry name" value="Calx-beta"/>
    <property type="match status" value="12"/>
</dbReference>
<dbReference type="SMART" id="SM00112">
    <property type="entry name" value="CA"/>
    <property type="match status" value="3"/>
</dbReference>
<dbReference type="SMART" id="SM00237">
    <property type="entry name" value="Calx_beta"/>
    <property type="match status" value="8"/>
</dbReference>
<feature type="region of interest" description="Disordered" evidence="6">
    <location>
        <begin position="273"/>
        <end position="293"/>
    </location>
</feature>
<keyword evidence="9" id="KW-1185">Reference proteome</keyword>
<dbReference type="CDD" id="cd11304">
    <property type="entry name" value="Cadherin_repeat"/>
    <property type="match status" value="3"/>
</dbReference>
<gene>
    <name evidence="8" type="ORF">FRZ44_42700</name>
</gene>
<dbReference type="GO" id="GO:0005509">
    <property type="term" value="F:calcium ion binding"/>
    <property type="evidence" value="ECO:0007669"/>
    <property type="project" value="InterPro"/>
</dbReference>
<evidence type="ECO:0000256" key="2">
    <source>
        <dbReference type="ARBA" id="ARBA00022729"/>
    </source>
</evidence>
<feature type="compositionally biased region" description="Gly residues" evidence="6">
    <location>
        <begin position="394"/>
        <end position="415"/>
    </location>
</feature>
<evidence type="ECO:0000256" key="1">
    <source>
        <dbReference type="ARBA" id="ARBA00004370"/>
    </source>
</evidence>
<name>A0A5J6MN19_9PROT</name>
<dbReference type="GO" id="GO:0045296">
    <property type="term" value="F:cadherin binding"/>
    <property type="evidence" value="ECO:0007669"/>
    <property type="project" value="TreeGrafter"/>
</dbReference>
<dbReference type="InterPro" id="IPR002126">
    <property type="entry name" value="Cadherin-like_dom"/>
</dbReference>
<dbReference type="InterPro" id="IPR039808">
    <property type="entry name" value="Cadherin"/>
</dbReference>
<dbReference type="GO" id="GO:0016342">
    <property type="term" value="C:catenin complex"/>
    <property type="evidence" value="ECO:0007669"/>
    <property type="project" value="TreeGrafter"/>
</dbReference>
<feature type="compositionally biased region" description="Low complexity" evidence="6">
    <location>
        <begin position="320"/>
        <end position="329"/>
    </location>
</feature>
<feature type="domain" description="Cadherin" evidence="7">
    <location>
        <begin position="551"/>
        <end position="651"/>
    </location>
</feature>
<dbReference type="GO" id="GO:0016477">
    <property type="term" value="P:cell migration"/>
    <property type="evidence" value="ECO:0007669"/>
    <property type="project" value="TreeGrafter"/>
</dbReference>
<dbReference type="PROSITE" id="PS50268">
    <property type="entry name" value="CADHERIN_2"/>
    <property type="match status" value="3"/>
</dbReference>
<dbReference type="PANTHER" id="PTHR24027">
    <property type="entry name" value="CADHERIN-23"/>
    <property type="match status" value="1"/>
</dbReference>
<feature type="domain" description="Cadherin" evidence="7">
    <location>
        <begin position="654"/>
        <end position="756"/>
    </location>
</feature>
<dbReference type="PANTHER" id="PTHR24027:SF438">
    <property type="entry name" value="CADHERIN 23"/>
    <property type="match status" value="1"/>
</dbReference>
<feature type="region of interest" description="Disordered" evidence="6">
    <location>
        <begin position="2477"/>
        <end position="2499"/>
    </location>
</feature>
<dbReference type="InterPro" id="IPR011049">
    <property type="entry name" value="Serralysin-like_metalloprot_C"/>
</dbReference>
<sequence length="3490" mass="347989">MLTEGTSGDNGLTSSDDARESASLVLDARSFDGKLPWPAEALLHADFVHLGDDLVVHLANGETVLIQHYFSAAQPVELVSFDGALVPGWLVGLLSAPSVPTQLAQGTETSGLGDPIGEVHAITGSATVTHPNGVTGPLAVGSPIYLNDIVETGDGSAINIQFVDKTTFALADNGRIAIDKLIYDPAGSDNGLGISVVTGAFVFITGAIAPASGDGMVITTPAGSIGIRGTTGGGDVTPEGAVKAWVVQDNDPEQESITFTDNTGHSYKLSEAGSTIDFTSPNSPPSLSVQPGDTLLKSVGTIQSVVPSITHTLTSPDNNQPHQEQPQEQQKGENDQPGDQGAAQASQFETAAGSPGSEGSGNVAGDSGSGNFAFFSPTGVAPEGETGALSGTDEGPGSGSAGGGALGGGGSGSGGSLPPTAGSPSGPQFEVLPPPSPPDQNEPPPPPPDLVDTNGTGDQIAEAAATGAPVGITVNAPQLTGTVTYSLTDDAGGRFAINPNTGVVTVADGALLNSEAATSHSITAQATNGSDTVARSFTVTIADLPPSTPVDSDADANSVAENAANGTTVALTAQATDPNGGSVTYSLTNNAGGRFAIDSATGVVTVANGALLDHEAAASHDITVHAADPFGAASEQTFTIGVADVNEPPGVPTDANPADNQVAENAANGAIVGVTALAIDPDGDTVTYSLTDDAGGRFAIDPTSGVVTVANGALLDFESATSHVITVQASSSGTSPSTQNFTIAVADQNPEAGDVTNLHWSISGQSQLSEGANAVYTVSYSGATLLPGVTETITVATGAAPSGSPDAIGGSDYATVNMILTFTGGGPTAQTLSLATVDDTLVESSEDYAVQLSGPSHGTVASGTVSTVILDDDASNLSWSIVGQTQVDEGADATYTVGYSGAALAPGQTASVTVQTGAAGGGAPNAIGGSDYNNANIVLTFTAGGATAQTLTVHTVDDTLVEGTEDYQVTIGPVSSGSIVAATAATNILDNDASSLVWTLSGATQVGEGATAVYTVSYGGAALAPGQSAFATLQTGSGAATEAVDFASRDGFVLTFTGGGPLNQTVNVTTLQDTLLEGTEGYQVTLGSVSAGSVATATVFTEIVDDDASNLAWSIAGQAQVVEGNVASYTVSYAGAVLTPGQSVVVTVATGPGTNAGTPDAVSGTDYTALDVVLTFSGGGPTAQTVSVQTSDDTVVEGTADYSVQLSGPSAGAIAVGTAGTDIVDNDGGGLLWSLTGASAVDEGGDAVYTVGYAGAGLAPGQTAVVTIETGIAAGATPDAISGSDYTAVNLVLTFTGGDPTAQTLALHTSGDSLVEGTEDYQVAISGPSSGLVVSGTAVTAIVDDDASNLLWSLTGQSQVNEAADAIYTVGYSGATLAVGQSATITVATGTAAGGASDATAGADYTSLTQVLTFTGGGPTTQTVLVHTQDDTQVESTEDYQVQLSGQSSGTIAQPTAATNILDNDASGLQWSMTGTTQLTEGADGAYTVSYTGATLAVGQTATVTVATETAAGGAPDATAGVDYTSLTQVLTFTGGGATAQTVAVHTQDDTQVEGTEDYQVQISGQGSGTIAQPTATTNLVDNDASNLQWTITGTTQLAEGADGTYTVSYTGVTLDAGQTATITVATGTAAGGAPDATAGVDYTSLIQVLTFTGGGATAQTVSVHTQDDTQVEGTEDYQVQLSGQSSGAIAQPTATTNILDNDASGLQWSVTGTTQLTEGADGTYTVSYTGATLAVGQTATITVGTGSSTGNGTPDATAGVDFTSLTQVLTFTGGGSTAQTVSVHTQNDTQVESTEDYQVQLSGQSSGTIVNATVTTNILDNDASSLQWSITGTTQLTEGADGTYTVAYSGATLALGQSATVMVATGSSTGNGTPDATAGTDYTSVAQVLTFTGGGSTAQTVSVHTQNDTQVESTEDYQVQLSGQSSGSIAQPTATTNILDNDASSLQWSITGTTQLTEGADGTYTVAYSGATLAAGQTAFVTVQTGTAAGGAPNATGGSDYNNVNTVLTFAGGGTTAQTLTVHTNNDTVVEPNEDYQVALGVVSIGTVAVGTVTTDIIDDDGTNLAWAITGSAQVNEGVDASYTVSYAGAALATGVTASITVATGLAPGGASDAVSGVDFDAVTTVLTFTGGGATLQTLTVHAIADTEPENTEDFSVVISGASPGSIETGTVTTEIPGGVTGSEVLRGTANANSIQGHDGDDWIQGLAGDDTLQGGPGADTLIGGSGNDGLDGGPDADLYYHSGYLSDGFDTIENATAGDVVTFTGGPFFFDVNFDRVGNDLVIGSAIDDNYDFADTGSVTIKDHYAGSPIEKFTIDLGFLNNAYYNDTSLTGLDYAVFVTPGGLIGSDQGAFAEILQGSAAADVILGNGGYHDEIYGGGGDDSIVAGDGNDWLVGNADNDTIDGGNGDDNLQGRDGNDVLIGGNGFDLVWYHRATAGVTASLAAGGASDDGQGGTDSFTGIEGLIGSTHDDNLAGDGNGNWLEGRNGNDTLAGGGGGDTLIGGEGNDSIDGGGGADLYFHSGFMTDGFDTIANATAGDAVIFTGSGFFDLNYDRIGNDLVIGSAVDSNYDFADTGSVTIKNHYAGAAIDRFTINLGYDDAIFYNDPSVVGSGNVTVLTPAGLTGTDQGDYAEILQGTGGGETLLGNGGYHDEIFGYGGNDSIVAGWGNDWLVGSQGDDTVNGGNGDDILQGREGADLLIGGNGFDFVYYNRATVGVVANLLTGGASNDGYGGIDSYVSIEGLRGSEQADNLTGNTVNNRLEGRGGDDTLGGGGGGDTLVGGAGNDLSDGGAGADVYLHSGYLDDGFDTIENATAGDTVAFTGGPFYYDFHYQRVGDDLVIGSAVDGNYDFGETGSVTVRDQYAGAAIDGFSIDLGYWNNAWYNDLDQTGLDYTVFVTPGGLVGTDQGAYAELLPGTDGSDTILGNGGYYDNVWAGDGDDSIVAGWGHDWLVGEGGDDTILAGEGDDILQGRAGNDILNGEGGFDLVYYDQAPGDVVASIIAGGAGADGYGGTDTYVSIEGIVGSDYNDNVVGDGGINRLQGGFGDDTLTGGGDSDTILGGGGADLLLGGAGADWFVRAPGEGDDIIVDADGADVLQFDPDSYVYDIDWWRDGNDLWIAGVADSTYDWALDGSVRIEDQYAGSGHGIAHVEADLGADNLWYGNDPSISIIFTPTGLIGGAQGAWSELITGDFTTATDDVISGGGAATAAETETVEGSYRDLMSGGAGDDTIYGSSNLVDLGGDTIVGGDWMSGNDGDDVLYAGGGDDTLRGDAGNDLLDGGGGTDEVRYHLEAGGVTVNLSDAAIIVGLDTLAAGTAIDSGGGIDTLVSIEDVRGSHQTDYIQGSAVANVLNGLEGDDTILGGAGDDTIQGGSGANVIAPGDGSDLVDLGAFDSSADRVEYRDGAISGTDVIQGFNADDQDQIDLDGLFDALGTATVDRGINSGYQFQNGNELWVNTDGNTGNGFEVQIATVQVTSGILDAGDVAVGTL</sequence>
<keyword evidence="5" id="KW-0472">Membrane</keyword>
<organism evidence="8 9">
    <name type="scientific">Hypericibacter terrae</name>
    <dbReference type="NCBI Taxonomy" id="2602015"/>
    <lineage>
        <taxon>Bacteria</taxon>
        <taxon>Pseudomonadati</taxon>
        <taxon>Pseudomonadota</taxon>
        <taxon>Alphaproteobacteria</taxon>
        <taxon>Rhodospirillales</taxon>
        <taxon>Dongiaceae</taxon>
        <taxon>Hypericibacter</taxon>
    </lineage>
</organism>
<dbReference type="Gene3D" id="2.60.40.60">
    <property type="entry name" value="Cadherins"/>
    <property type="match status" value="3"/>
</dbReference>
<dbReference type="GO" id="GO:0008013">
    <property type="term" value="F:beta-catenin binding"/>
    <property type="evidence" value="ECO:0007669"/>
    <property type="project" value="TreeGrafter"/>
</dbReference>
<dbReference type="InterPro" id="IPR001343">
    <property type="entry name" value="Hemolysn_Ca-bd"/>
</dbReference>
<dbReference type="RefSeq" id="WP_151179063.1">
    <property type="nucleotide sequence ID" value="NZ_CP042906.1"/>
</dbReference>
<reference evidence="8 9" key="1">
    <citation type="submission" date="2019-08" db="EMBL/GenBank/DDBJ databases">
        <title>Hyperibacter terrae gen. nov., sp. nov. and Hyperibacter viscosus sp. nov., two new members in the family Rhodospirillaceae isolated from the rhizosphere of Hypericum perforatum.</title>
        <authorList>
            <person name="Noviana Z."/>
        </authorList>
    </citation>
    <scope>NUCLEOTIDE SEQUENCE [LARGE SCALE GENOMIC DNA]</scope>
    <source>
        <strain evidence="8 9">R5913</strain>
    </source>
</reference>
<feature type="region of interest" description="Disordered" evidence="6">
    <location>
        <begin position="2207"/>
        <end position="2229"/>
    </location>
</feature>
<dbReference type="PROSITE" id="PS00330">
    <property type="entry name" value="HEMOLYSIN_CALCIUM"/>
    <property type="match status" value="10"/>
</dbReference>
<dbReference type="Gene3D" id="2.150.10.10">
    <property type="entry name" value="Serralysin-like metalloprotease, C-terminal"/>
    <property type="match status" value="5"/>
</dbReference>